<dbReference type="Gene3D" id="1.10.10.60">
    <property type="entry name" value="Homeodomain-like"/>
    <property type="match status" value="1"/>
</dbReference>
<dbReference type="PROSITE" id="PS51294">
    <property type="entry name" value="HTH_MYB"/>
    <property type="match status" value="1"/>
</dbReference>
<dbReference type="AlphaFoldDB" id="A0A9R0QRV2"/>
<evidence type="ECO:0000256" key="1">
    <source>
        <dbReference type="ARBA" id="ARBA00023125"/>
    </source>
</evidence>
<evidence type="ECO:0000313" key="4">
    <source>
        <dbReference type="EMBL" id="VAH14961.1"/>
    </source>
</evidence>
<dbReference type="GO" id="GO:0003677">
    <property type="term" value="F:DNA binding"/>
    <property type="evidence" value="ECO:0007669"/>
    <property type="project" value="UniProtKB-KW"/>
</dbReference>
<dbReference type="InterPro" id="IPR001005">
    <property type="entry name" value="SANT/Myb"/>
</dbReference>
<dbReference type="EMBL" id="LT934112">
    <property type="protein sequence ID" value="VAH14961.1"/>
    <property type="molecule type" value="Genomic_DNA"/>
</dbReference>
<dbReference type="InterPro" id="IPR009057">
    <property type="entry name" value="Homeodomain-like_sf"/>
</dbReference>
<name>A0A9R0QRV2_TRITD</name>
<evidence type="ECO:0000313" key="5">
    <source>
        <dbReference type="Proteomes" id="UP000324705"/>
    </source>
</evidence>
<dbReference type="CDD" id="cd00167">
    <property type="entry name" value="SANT"/>
    <property type="match status" value="1"/>
</dbReference>
<dbReference type="SMART" id="SM00717">
    <property type="entry name" value="SANT"/>
    <property type="match status" value="1"/>
</dbReference>
<dbReference type="Pfam" id="PF00249">
    <property type="entry name" value="Myb_DNA-binding"/>
    <property type="match status" value="1"/>
</dbReference>
<gene>
    <name evidence="4" type="ORF">TRITD_1Bv1G056670</name>
</gene>
<accession>A0A9R0QRV2</accession>
<dbReference type="InterPro" id="IPR017930">
    <property type="entry name" value="Myb_dom"/>
</dbReference>
<dbReference type="PROSITE" id="PS50090">
    <property type="entry name" value="MYB_LIKE"/>
    <property type="match status" value="1"/>
</dbReference>
<organism evidence="4 5">
    <name type="scientific">Triticum turgidum subsp. durum</name>
    <name type="common">Durum wheat</name>
    <name type="synonym">Triticum durum</name>
    <dbReference type="NCBI Taxonomy" id="4567"/>
    <lineage>
        <taxon>Eukaryota</taxon>
        <taxon>Viridiplantae</taxon>
        <taxon>Streptophyta</taxon>
        <taxon>Embryophyta</taxon>
        <taxon>Tracheophyta</taxon>
        <taxon>Spermatophyta</taxon>
        <taxon>Magnoliopsida</taxon>
        <taxon>Liliopsida</taxon>
        <taxon>Poales</taxon>
        <taxon>Poaceae</taxon>
        <taxon>BOP clade</taxon>
        <taxon>Pooideae</taxon>
        <taxon>Triticodae</taxon>
        <taxon>Triticeae</taxon>
        <taxon>Triticinae</taxon>
        <taxon>Triticum</taxon>
    </lineage>
</organism>
<reference evidence="4 5" key="1">
    <citation type="submission" date="2017-09" db="EMBL/GenBank/DDBJ databases">
        <authorList>
            <consortium name="International Durum Wheat Genome Sequencing Consortium (IDWGSC)"/>
            <person name="Milanesi L."/>
        </authorList>
    </citation>
    <scope>NUCLEOTIDE SEQUENCE [LARGE SCALE GENOMIC DNA]</scope>
    <source>
        <strain evidence="5">cv. Svevo</strain>
    </source>
</reference>
<dbReference type="Proteomes" id="UP000324705">
    <property type="component" value="Chromosome 1B"/>
</dbReference>
<proteinExistence type="predicted"/>
<protein>
    <submittedName>
        <fullName evidence="4">Uncharacterized protein</fullName>
    </submittedName>
</protein>
<evidence type="ECO:0000259" key="3">
    <source>
        <dbReference type="PROSITE" id="PS51294"/>
    </source>
</evidence>
<keyword evidence="1" id="KW-0238">DNA-binding</keyword>
<keyword evidence="5" id="KW-1185">Reference proteome</keyword>
<feature type="domain" description="Myb-like" evidence="2">
    <location>
        <begin position="28"/>
        <end position="66"/>
    </location>
</feature>
<sequence>MMLMGWVCIQCSMDQQNGLIARWTYRQDMSREREAWTIEEEHALINAHRVYGNIWAEIAKLLPRRNRVLLFVLRFFSPIAKVKDDEAKWIFGVTRYTKSSSSKSSFLI</sequence>
<dbReference type="SUPFAM" id="SSF46689">
    <property type="entry name" value="Homeodomain-like"/>
    <property type="match status" value="1"/>
</dbReference>
<dbReference type="Gramene" id="TRITD1Bv1G056670.1">
    <property type="protein sequence ID" value="TRITD1Bv1G056670.1"/>
    <property type="gene ID" value="TRITD1Bv1G056670"/>
</dbReference>
<feature type="domain" description="HTH myb-type" evidence="3">
    <location>
        <begin position="28"/>
        <end position="68"/>
    </location>
</feature>
<evidence type="ECO:0000259" key="2">
    <source>
        <dbReference type="PROSITE" id="PS50090"/>
    </source>
</evidence>